<organism evidence="3 4">
    <name type="scientific">Carnegiea gigantea</name>
    <dbReference type="NCBI Taxonomy" id="171969"/>
    <lineage>
        <taxon>Eukaryota</taxon>
        <taxon>Viridiplantae</taxon>
        <taxon>Streptophyta</taxon>
        <taxon>Embryophyta</taxon>
        <taxon>Tracheophyta</taxon>
        <taxon>Spermatophyta</taxon>
        <taxon>Magnoliopsida</taxon>
        <taxon>eudicotyledons</taxon>
        <taxon>Gunneridae</taxon>
        <taxon>Pentapetalae</taxon>
        <taxon>Caryophyllales</taxon>
        <taxon>Cactineae</taxon>
        <taxon>Cactaceae</taxon>
        <taxon>Cactoideae</taxon>
        <taxon>Echinocereeae</taxon>
        <taxon>Carnegiea</taxon>
    </lineage>
</organism>
<protein>
    <submittedName>
        <fullName evidence="3">Uncharacterized protein</fullName>
    </submittedName>
</protein>
<keyword evidence="4" id="KW-1185">Reference proteome</keyword>
<evidence type="ECO:0000256" key="1">
    <source>
        <dbReference type="SAM" id="MobiDB-lite"/>
    </source>
</evidence>
<dbReference type="InterPro" id="IPR038947">
    <property type="entry name" value="At3g27210-like"/>
</dbReference>
<feature type="region of interest" description="Disordered" evidence="1">
    <location>
        <begin position="84"/>
        <end position="162"/>
    </location>
</feature>
<proteinExistence type="predicted"/>
<dbReference type="AlphaFoldDB" id="A0A9Q1QG17"/>
<evidence type="ECO:0000313" key="3">
    <source>
        <dbReference type="EMBL" id="KAJ8439155.1"/>
    </source>
</evidence>
<reference evidence="3" key="1">
    <citation type="submission" date="2022-04" db="EMBL/GenBank/DDBJ databases">
        <title>Carnegiea gigantea Genome sequencing and assembly v2.</title>
        <authorList>
            <person name="Copetti D."/>
            <person name="Sanderson M.J."/>
            <person name="Burquez A."/>
            <person name="Wojciechowski M.F."/>
        </authorList>
    </citation>
    <scope>NUCLEOTIDE SEQUENCE</scope>
    <source>
        <strain evidence="3">SGP5-SGP5p</strain>
        <tissue evidence="3">Aerial part</tissue>
    </source>
</reference>
<name>A0A9Q1QG17_9CARY</name>
<evidence type="ECO:0000256" key="2">
    <source>
        <dbReference type="SAM" id="SignalP"/>
    </source>
</evidence>
<dbReference type="Proteomes" id="UP001153076">
    <property type="component" value="Unassembled WGS sequence"/>
</dbReference>
<comment type="caution">
    <text evidence="3">The sequence shown here is derived from an EMBL/GenBank/DDBJ whole genome shotgun (WGS) entry which is preliminary data.</text>
</comment>
<feature type="compositionally biased region" description="Basic and acidic residues" evidence="1">
    <location>
        <begin position="98"/>
        <end position="117"/>
    </location>
</feature>
<feature type="chain" id="PRO_5040337304" evidence="2">
    <location>
        <begin position="21"/>
        <end position="188"/>
    </location>
</feature>
<accession>A0A9Q1QG17</accession>
<dbReference type="PANTHER" id="PTHR34280">
    <property type="entry name" value="OS01G0920100 PROTEIN"/>
    <property type="match status" value="1"/>
</dbReference>
<evidence type="ECO:0000313" key="4">
    <source>
        <dbReference type="Proteomes" id="UP001153076"/>
    </source>
</evidence>
<dbReference type="OrthoDB" id="1925325at2759"/>
<dbReference type="PANTHER" id="PTHR34280:SF2">
    <property type="entry name" value="OS01G0920100 PROTEIN"/>
    <property type="match status" value="1"/>
</dbReference>
<keyword evidence="2" id="KW-0732">Signal</keyword>
<dbReference type="EMBL" id="JAKOGI010000229">
    <property type="protein sequence ID" value="KAJ8439155.1"/>
    <property type="molecule type" value="Genomic_DNA"/>
</dbReference>
<gene>
    <name evidence="3" type="ORF">Cgig2_027081</name>
</gene>
<feature type="signal peptide" evidence="2">
    <location>
        <begin position="1"/>
        <end position="20"/>
    </location>
</feature>
<feature type="compositionally biased region" description="Low complexity" evidence="1">
    <location>
        <begin position="118"/>
        <end position="131"/>
    </location>
</feature>
<sequence length="188" mass="20516">MKKNMKRVLLFLGMGSCVSTTGDRRSVNPENSALEAVKWSSVPAKTAETTNESAVTLQALVFEAPGSKDEEFFDSKPWLESDDEDFLSVNGDYSPQHKQVDDNGDHHAGRKLSELFKESSSFSSDSQASQKANEEAMRMGIGQKASMPKLEGKKSGKTGQRCLPSLVRSLSCGDRKKRMSPVHISVAG</sequence>